<evidence type="ECO:0000313" key="1">
    <source>
        <dbReference type="EMBL" id="GAA0859901.1"/>
    </source>
</evidence>
<dbReference type="EMBL" id="BAAAFD010000015">
    <property type="protein sequence ID" value="GAA0859901.1"/>
    <property type="molecule type" value="Genomic_DNA"/>
</dbReference>
<protein>
    <submittedName>
        <fullName evidence="1">Anti-sigma factor</fullName>
    </submittedName>
</protein>
<gene>
    <name evidence="1" type="ORF">GCM10009114_35150</name>
</gene>
<evidence type="ECO:0000313" key="2">
    <source>
        <dbReference type="Proteomes" id="UP001500359"/>
    </source>
</evidence>
<proteinExistence type="predicted"/>
<sequence>MKITDEQLSGFLDAELSAQDMELVRTALETDDELVMRMAELSQVDQWVVKHAQQIDQTPVPQSLLALARKIDNAQQPSERADNNVVQLSARRKANQTFTKPLSIAAGIALVVMVGVLTTTQQRQAGIGADIAAVLNTSVSGETRNTPSGVAVKAQLSFANQAGQLCRQYQVSTGNDRATNIACKGVSGWQLEASSNDQSVGEQGGYQTASKHSELDNIIDTMISGAPLDKEQELRAIDQNWQVKIQ</sequence>
<organism evidence="1 2">
    <name type="scientific">Aliiglaciecola litoralis</name>
    <dbReference type="NCBI Taxonomy" id="582857"/>
    <lineage>
        <taxon>Bacteria</taxon>
        <taxon>Pseudomonadati</taxon>
        <taxon>Pseudomonadota</taxon>
        <taxon>Gammaproteobacteria</taxon>
        <taxon>Alteromonadales</taxon>
        <taxon>Alteromonadaceae</taxon>
        <taxon>Aliiglaciecola</taxon>
    </lineage>
</organism>
<keyword evidence="2" id="KW-1185">Reference proteome</keyword>
<accession>A0ABN1LSR3</accession>
<dbReference type="RefSeq" id="WP_343862363.1">
    <property type="nucleotide sequence ID" value="NZ_BAAAFD010000015.1"/>
</dbReference>
<dbReference type="Proteomes" id="UP001500359">
    <property type="component" value="Unassembled WGS sequence"/>
</dbReference>
<comment type="caution">
    <text evidence="1">The sequence shown here is derived from an EMBL/GenBank/DDBJ whole genome shotgun (WGS) entry which is preliminary data.</text>
</comment>
<name>A0ABN1LSR3_9ALTE</name>
<reference evidence="1 2" key="1">
    <citation type="journal article" date="2019" name="Int. J. Syst. Evol. Microbiol.">
        <title>The Global Catalogue of Microorganisms (GCM) 10K type strain sequencing project: providing services to taxonomists for standard genome sequencing and annotation.</title>
        <authorList>
            <consortium name="The Broad Institute Genomics Platform"/>
            <consortium name="The Broad Institute Genome Sequencing Center for Infectious Disease"/>
            <person name="Wu L."/>
            <person name="Ma J."/>
        </authorList>
    </citation>
    <scope>NUCLEOTIDE SEQUENCE [LARGE SCALE GENOMIC DNA]</scope>
    <source>
        <strain evidence="1 2">JCM 15896</strain>
    </source>
</reference>